<dbReference type="Proteomes" id="UP000237749">
    <property type="component" value="Unassembled WGS sequence"/>
</dbReference>
<feature type="transmembrane region" description="Helical" evidence="1">
    <location>
        <begin position="30"/>
        <end position="51"/>
    </location>
</feature>
<reference evidence="2 3" key="1">
    <citation type="submission" date="2018-02" db="EMBL/GenBank/DDBJ databases">
        <title>Genomic Encyclopedia of Archaeal and Bacterial Type Strains, Phase II (KMG-II): from individual species to whole genera.</title>
        <authorList>
            <person name="Goeker M."/>
        </authorList>
    </citation>
    <scope>NUCLEOTIDE SEQUENCE [LARGE SCALE GENOMIC DNA]</scope>
    <source>
        <strain evidence="2 3">DSM 3808</strain>
    </source>
</reference>
<dbReference type="AlphaFoldDB" id="A0A2S6HQ60"/>
<keyword evidence="1" id="KW-0472">Membrane</keyword>
<protein>
    <submittedName>
        <fullName evidence="2">Uncharacterized protein</fullName>
    </submittedName>
</protein>
<dbReference type="RefSeq" id="WP_104438105.1">
    <property type="nucleotide sequence ID" value="NZ_PTJA01000009.1"/>
</dbReference>
<feature type="transmembrane region" description="Helical" evidence="1">
    <location>
        <begin position="57"/>
        <end position="76"/>
    </location>
</feature>
<comment type="caution">
    <text evidence="2">The sequence shown here is derived from an EMBL/GenBank/DDBJ whole genome shotgun (WGS) entry which is preliminary data.</text>
</comment>
<accession>A0A2S6HQ60</accession>
<keyword evidence="1" id="KW-1133">Transmembrane helix</keyword>
<keyword evidence="1" id="KW-0812">Transmembrane</keyword>
<proteinExistence type="predicted"/>
<sequence length="82" mass="8730">MKKFNLKEHNAKVFEFSKNAARGVYPSKRVAKAGSVIGFVIGIALVLIGMAGSLWGSVWGIGSLLAGVTTVISNVLNLKRIE</sequence>
<organism evidence="2 3">
    <name type="scientific">Lacrimispora xylanisolvens</name>
    <dbReference type="NCBI Taxonomy" id="384636"/>
    <lineage>
        <taxon>Bacteria</taxon>
        <taxon>Bacillati</taxon>
        <taxon>Bacillota</taxon>
        <taxon>Clostridia</taxon>
        <taxon>Lachnospirales</taxon>
        <taxon>Lachnospiraceae</taxon>
        <taxon>Lacrimispora</taxon>
    </lineage>
</organism>
<dbReference type="EMBL" id="PTJA01000009">
    <property type="protein sequence ID" value="PPK79690.1"/>
    <property type="molecule type" value="Genomic_DNA"/>
</dbReference>
<evidence type="ECO:0000256" key="1">
    <source>
        <dbReference type="SAM" id="Phobius"/>
    </source>
</evidence>
<keyword evidence="3" id="KW-1185">Reference proteome</keyword>
<evidence type="ECO:0000313" key="3">
    <source>
        <dbReference type="Proteomes" id="UP000237749"/>
    </source>
</evidence>
<name>A0A2S6HQ60_9FIRM</name>
<gene>
    <name evidence="2" type="ORF">BXY41_109169</name>
</gene>
<evidence type="ECO:0000313" key="2">
    <source>
        <dbReference type="EMBL" id="PPK79690.1"/>
    </source>
</evidence>